<dbReference type="Pfam" id="PF01026">
    <property type="entry name" value="TatD_DNase"/>
    <property type="match status" value="1"/>
</dbReference>
<evidence type="ECO:0000256" key="1">
    <source>
        <dbReference type="PIRNR" id="PIRNR005295"/>
    </source>
</evidence>
<dbReference type="PIRSF" id="PIRSF005295">
    <property type="entry name" value="UCP005295_TatD"/>
    <property type="match status" value="1"/>
</dbReference>
<name>A0A4R3MFT0_9HYPH</name>
<evidence type="ECO:0008006" key="4">
    <source>
        <dbReference type="Google" id="ProtNLM"/>
    </source>
</evidence>
<proteinExistence type="inferred from homology"/>
<keyword evidence="1" id="KW-0479">Metal-binding</keyword>
<dbReference type="PANTHER" id="PTHR42658:SF1">
    <property type="entry name" value="HYDROLASE TATD"/>
    <property type="match status" value="1"/>
</dbReference>
<keyword evidence="3" id="KW-1185">Reference proteome</keyword>
<dbReference type="EMBL" id="SMAK01000002">
    <property type="protein sequence ID" value="TCT12585.1"/>
    <property type="molecule type" value="Genomic_DNA"/>
</dbReference>
<dbReference type="InterPro" id="IPR032466">
    <property type="entry name" value="Metal_Hydrolase"/>
</dbReference>
<dbReference type="GO" id="GO:0016788">
    <property type="term" value="F:hydrolase activity, acting on ester bonds"/>
    <property type="evidence" value="ECO:0007669"/>
    <property type="project" value="UniProtKB-UniRule"/>
</dbReference>
<evidence type="ECO:0000313" key="3">
    <source>
        <dbReference type="Proteomes" id="UP000295678"/>
    </source>
</evidence>
<reference evidence="2 3" key="1">
    <citation type="submission" date="2019-03" db="EMBL/GenBank/DDBJ databases">
        <title>Genomic Encyclopedia of Type Strains, Phase IV (KMG-IV): sequencing the most valuable type-strain genomes for metagenomic binning, comparative biology and taxonomic classification.</title>
        <authorList>
            <person name="Goeker M."/>
        </authorList>
    </citation>
    <scope>NUCLEOTIDE SEQUENCE [LARGE SCALE GENOMIC DNA]</scope>
    <source>
        <strain evidence="2 3">DSM 19345</strain>
    </source>
</reference>
<dbReference type="CDD" id="cd01310">
    <property type="entry name" value="TatD_DNAse"/>
    <property type="match status" value="1"/>
</dbReference>
<gene>
    <name evidence="2" type="ORF">EDC22_102270</name>
</gene>
<sequence length="308" mass="34332">MMFIDAHAHMISRTTDDYEAMAASGVVALIEPAFWIGQPRTNVGSYFDYLSHIVGFERFRAGQFGIRHYCTIGLNSKEANNEALAEGVMEILPRFAVKEGVVAIGEIGYDEQTALEDRYFRAQLELAKELGLPVMIHTPHRDKKRGTTRSMDVCIEHGVPPSMVVVDHNNEETVEEVLDRGFWAAFSIYPSTKMGNARMVEILKRYGGERIIVDSACDWGISDPLAVAKTARLALDRGIPEEHVRLACYANALAAYGQSGQMNEADWLDPPAIDQRTLYEGNSVLRGGREPVIESPGERRGMDRLIIE</sequence>
<dbReference type="PANTHER" id="PTHR42658">
    <property type="entry name" value="HYDROLASE TATD"/>
    <property type="match status" value="1"/>
</dbReference>
<evidence type="ECO:0000313" key="2">
    <source>
        <dbReference type="EMBL" id="TCT12585.1"/>
    </source>
</evidence>
<organism evidence="2 3">
    <name type="scientific">Tepidamorphus gemmatus</name>
    <dbReference type="NCBI Taxonomy" id="747076"/>
    <lineage>
        <taxon>Bacteria</taxon>
        <taxon>Pseudomonadati</taxon>
        <taxon>Pseudomonadota</taxon>
        <taxon>Alphaproteobacteria</taxon>
        <taxon>Hyphomicrobiales</taxon>
        <taxon>Tepidamorphaceae</taxon>
        <taxon>Tepidamorphus</taxon>
    </lineage>
</organism>
<keyword evidence="1" id="KW-0378">Hydrolase</keyword>
<dbReference type="InterPro" id="IPR012022">
    <property type="entry name" value="UCP005295"/>
</dbReference>
<protein>
    <recommendedName>
        <fullName evidence="4">TatD DNase family protein</fullName>
    </recommendedName>
</protein>
<comment type="caution">
    <text evidence="2">The sequence shown here is derived from an EMBL/GenBank/DDBJ whole genome shotgun (WGS) entry which is preliminary data.</text>
</comment>
<accession>A0A4R3MFT0</accession>
<dbReference type="GO" id="GO:0046872">
    <property type="term" value="F:metal ion binding"/>
    <property type="evidence" value="ECO:0007669"/>
    <property type="project" value="UniProtKB-KW"/>
</dbReference>
<dbReference type="AlphaFoldDB" id="A0A4R3MFT0"/>
<comment type="similarity">
    <text evidence="1">Belongs to the metallo-dependent hydrolases superfamily.</text>
</comment>
<dbReference type="Proteomes" id="UP000295678">
    <property type="component" value="Unassembled WGS sequence"/>
</dbReference>
<dbReference type="SUPFAM" id="SSF51556">
    <property type="entry name" value="Metallo-dependent hydrolases"/>
    <property type="match status" value="1"/>
</dbReference>
<dbReference type="Gene3D" id="3.20.20.140">
    <property type="entry name" value="Metal-dependent hydrolases"/>
    <property type="match status" value="1"/>
</dbReference>
<dbReference type="InterPro" id="IPR001130">
    <property type="entry name" value="TatD-like"/>
</dbReference>
<dbReference type="RefSeq" id="WP_245499623.1">
    <property type="nucleotide sequence ID" value="NZ_SMAK01000002.1"/>
</dbReference>